<dbReference type="EMBL" id="JAFIMR010000044">
    <property type="protein sequence ID" value="KAI1856395.1"/>
    <property type="molecule type" value="Genomic_DNA"/>
</dbReference>
<dbReference type="PANTHER" id="PTHR45763:SF46">
    <property type="entry name" value="AB HYDROLASE-1 DOMAIN-CONTAINING PROTEIN"/>
    <property type="match status" value="1"/>
</dbReference>
<evidence type="ECO:0000259" key="1">
    <source>
        <dbReference type="Pfam" id="PF00561"/>
    </source>
</evidence>
<protein>
    <recommendedName>
        <fullName evidence="1">AB hydrolase-1 domain-containing protein</fullName>
    </recommendedName>
</protein>
<dbReference type="OrthoDB" id="294702at2759"/>
<dbReference type="Proteomes" id="UP000829685">
    <property type="component" value="Unassembled WGS sequence"/>
</dbReference>
<proteinExistence type="predicted"/>
<dbReference type="PANTHER" id="PTHR45763">
    <property type="entry name" value="HYDROLASE, ALPHA/BETA FOLD FAMILY PROTEIN, EXPRESSED-RELATED"/>
    <property type="match status" value="1"/>
</dbReference>
<evidence type="ECO:0000313" key="3">
    <source>
        <dbReference type="Proteomes" id="UP000829685"/>
    </source>
</evidence>
<dbReference type="AlphaFoldDB" id="A0A9P9WC51"/>
<name>A0A9P9WC51_9PEZI</name>
<reference evidence="2" key="1">
    <citation type="submission" date="2021-03" db="EMBL/GenBank/DDBJ databases">
        <title>Revisited historic fungal species revealed as producer of novel bioactive compounds through whole genome sequencing and comparative genomics.</title>
        <authorList>
            <person name="Vignolle G.A."/>
            <person name="Hochenegger N."/>
            <person name="Mach R.L."/>
            <person name="Mach-Aigner A.R."/>
            <person name="Javad Rahimi M."/>
            <person name="Salim K.A."/>
            <person name="Chan C.M."/>
            <person name="Lim L.B.L."/>
            <person name="Cai F."/>
            <person name="Druzhinina I.S."/>
            <person name="U'Ren J.M."/>
            <person name="Derntl C."/>
        </authorList>
    </citation>
    <scope>NUCLEOTIDE SEQUENCE</scope>
    <source>
        <strain evidence="2">TUCIM 5799</strain>
    </source>
</reference>
<dbReference type="InterPro" id="IPR000073">
    <property type="entry name" value="AB_hydrolase_1"/>
</dbReference>
<dbReference type="Pfam" id="PF00561">
    <property type="entry name" value="Abhydrolase_1"/>
    <property type="match status" value="1"/>
</dbReference>
<dbReference type="InterPro" id="IPR029058">
    <property type="entry name" value="AB_hydrolase_fold"/>
</dbReference>
<sequence length="305" mass="33288">MATTSIYKLADGRDLSYATYGSESSTAPVVFYFHGFPASHPEALMYDAAAKKHGIRLVAVDRPGMGSSTFQPKRRFLDWPADLLALADHLNVQRFALLGTSGGGPYVFACWREIPRSRCVGAGIVSSLYPTSLGTAGMLLEARVLLWVAPWLTGLVAMGLDKGLGVMARDKEHPEKFEQAVADNLKSRPPVDRALWENDVGNFRKSLVESLRGALQNGGQGAAWEARMLGSNWDFKLEELQVSPGQLIIWHGAHDINVPVPMAEKAAKLIPHAQLRLSQEDGHASLPTNKADEILESLAMMLSQK</sequence>
<comment type="caution">
    <text evidence="2">The sequence shown here is derived from an EMBL/GenBank/DDBJ whole genome shotgun (WGS) entry which is preliminary data.</text>
</comment>
<evidence type="ECO:0000313" key="2">
    <source>
        <dbReference type="EMBL" id="KAI1856395.1"/>
    </source>
</evidence>
<gene>
    <name evidence="2" type="ORF">JX265_011642</name>
</gene>
<keyword evidence="3" id="KW-1185">Reference proteome</keyword>
<accession>A0A9P9WC51</accession>
<feature type="domain" description="AB hydrolase-1" evidence="1">
    <location>
        <begin position="28"/>
        <end position="287"/>
    </location>
</feature>
<organism evidence="2 3">
    <name type="scientific">Neoarthrinium moseri</name>
    <dbReference type="NCBI Taxonomy" id="1658444"/>
    <lineage>
        <taxon>Eukaryota</taxon>
        <taxon>Fungi</taxon>
        <taxon>Dikarya</taxon>
        <taxon>Ascomycota</taxon>
        <taxon>Pezizomycotina</taxon>
        <taxon>Sordariomycetes</taxon>
        <taxon>Xylariomycetidae</taxon>
        <taxon>Amphisphaeriales</taxon>
        <taxon>Apiosporaceae</taxon>
        <taxon>Neoarthrinium</taxon>
    </lineage>
</organism>
<dbReference type="SUPFAM" id="SSF53474">
    <property type="entry name" value="alpha/beta-Hydrolases"/>
    <property type="match status" value="1"/>
</dbReference>
<dbReference type="Gene3D" id="3.40.50.1820">
    <property type="entry name" value="alpha/beta hydrolase"/>
    <property type="match status" value="1"/>
</dbReference>